<gene>
    <name evidence="1" type="ORF">COS53_02595</name>
</gene>
<organism evidence="1 2">
    <name type="scientific">Candidatus Shapirobacteria bacterium CG03_land_8_20_14_0_80_35_14</name>
    <dbReference type="NCBI Taxonomy" id="1974878"/>
    <lineage>
        <taxon>Bacteria</taxon>
        <taxon>Candidatus Shapironibacteriota</taxon>
    </lineage>
</organism>
<evidence type="ECO:0000313" key="1">
    <source>
        <dbReference type="EMBL" id="PIV07351.1"/>
    </source>
</evidence>
<name>A0A2M7BPD0_9BACT</name>
<reference evidence="2" key="1">
    <citation type="submission" date="2017-09" db="EMBL/GenBank/DDBJ databases">
        <title>Depth-based differentiation of microbial function through sediment-hosted aquifers and enrichment of novel symbionts in the deep terrestrial subsurface.</title>
        <authorList>
            <person name="Probst A.J."/>
            <person name="Ladd B."/>
            <person name="Jarett J.K."/>
            <person name="Geller-Mcgrath D.E."/>
            <person name="Sieber C.M.K."/>
            <person name="Emerson J.B."/>
            <person name="Anantharaman K."/>
            <person name="Thomas B.C."/>
            <person name="Malmstrom R."/>
            <person name="Stieglmeier M."/>
            <person name="Klingl A."/>
            <person name="Woyke T."/>
            <person name="Ryan C.M."/>
            <person name="Banfield J.F."/>
        </authorList>
    </citation>
    <scope>NUCLEOTIDE SEQUENCE [LARGE SCALE GENOMIC DNA]</scope>
</reference>
<dbReference type="Proteomes" id="UP000229191">
    <property type="component" value="Unassembled WGS sequence"/>
</dbReference>
<dbReference type="AlphaFoldDB" id="A0A2M7BPD0"/>
<dbReference type="EMBL" id="PEVB01000071">
    <property type="protein sequence ID" value="PIV07351.1"/>
    <property type="molecule type" value="Genomic_DNA"/>
</dbReference>
<evidence type="ECO:0000313" key="2">
    <source>
        <dbReference type="Proteomes" id="UP000229191"/>
    </source>
</evidence>
<sequence length="86" mass="10316">MQNISLSKVADWTAYLLEMQEWKYSGYNHEGWEMVWFNTLNIVEKIDLPFIPELLDEIKESYKRGSKRCSPWLAKQNKQVNPEHKI</sequence>
<proteinExistence type="predicted"/>
<protein>
    <submittedName>
        <fullName evidence="1">Uncharacterized protein</fullName>
    </submittedName>
</protein>
<comment type="caution">
    <text evidence="1">The sequence shown here is derived from an EMBL/GenBank/DDBJ whole genome shotgun (WGS) entry which is preliminary data.</text>
</comment>
<accession>A0A2M7BPD0</accession>